<feature type="domain" description="Aminotransferase class I/classII large" evidence="7">
    <location>
        <begin position="32"/>
        <end position="375"/>
    </location>
</feature>
<comment type="similarity">
    <text evidence="2">Belongs to the class-I pyridoxal-phosphate-dependent aminotransferase family.</text>
</comment>
<dbReference type="GO" id="GO:0042802">
    <property type="term" value="F:identical protein binding"/>
    <property type="evidence" value="ECO:0007669"/>
    <property type="project" value="TreeGrafter"/>
</dbReference>
<keyword evidence="5" id="KW-0808">Transferase</keyword>
<dbReference type="PANTHER" id="PTHR11879">
    <property type="entry name" value="ASPARTATE AMINOTRANSFERASE"/>
    <property type="match status" value="1"/>
</dbReference>
<evidence type="ECO:0000256" key="6">
    <source>
        <dbReference type="ARBA" id="ARBA00022898"/>
    </source>
</evidence>
<keyword evidence="4 8" id="KW-0032">Aminotransferase</keyword>
<dbReference type="GO" id="GO:0004069">
    <property type="term" value="F:L-aspartate:2-oxoglutarate aminotransferase activity"/>
    <property type="evidence" value="ECO:0007669"/>
    <property type="project" value="TreeGrafter"/>
</dbReference>
<evidence type="ECO:0000313" key="8">
    <source>
        <dbReference type="EMBL" id="XCD18050.1"/>
    </source>
</evidence>
<protein>
    <submittedName>
        <fullName evidence="8">Aminotransferase class I/II-fold pyridoxal phosphate-dependent enzyme</fullName>
    </submittedName>
</protein>
<dbReference type="RefSeq" id="WP_353499206.1">
    <property type="nucleotide sequence ID" value="NZ_CP115921.1"/>
</dbReference>
<evidence type="ECO:0000256" key="4">
    <source>
        <dbReference type="ARBA" id="ARBA00022576"/>
    </source>
</evidence>
<dbReference type="Gene3D" id="3.40.640.10">
    <property type="entry name" value="Type I PLP-dependent aspartate aminotransferase-like (Major domain)"/>
    <property type="match status" value="1"/>
</dbReference>
<dbReference type="KEGG" id="vck:PG915_22495"/>
<dbReference type="InterPro" id="IPR015424">
    <property type="entry name" value="PyrdxlP-dep_Trfase"/>
</dbReference>
<keyword evidence="6" id="KW-0663">Pyridoxal phosphate</keyword>
<dbReference type="GO" id="GO:0004838">
    <property type="term" value="F:L-tyrosine-2-oxoglutarate transaminase activity"/>
    <property type="evidence" value="ECO:0007669"/>
    <property type="project" value="TreeGrafter"/>
</dbReference>
<dbReference type="Pfam" id="PF00155">
    <property type="entry name" value="Aminotran_1_2"/>
    <property type="match status" value="1"/>
</dbReference>
<accession>A0AAU8BMW6</accession>
<dbReference type="PRINTS" id="PR00799">
    <property type="entry name" value="TRANSAMINASE"/>
</dbReference>
<dbReference type="GO" id="GO:0005829">
    <property type="term" value="C:cytosol"/>
    <property type="evidence" value="ECO:0007669"/>
    <property type="project" value="TreeGrafter"/>
</dbReference>
<evidence type="ECO:0000256" key="3">
    <source>
        <dbReference type="ARBA" id="ARBA00011738"/>
    </source>
</evidence>
<sequence length="386" mass="43051">MRIVENVKPAELDDVRRVAKLIQQDTRTAKYDLVSGILCDDNGDAMVLPTVLESQKRVVQNWGRVPFSTRRFISGVEHLVFGADFCQKNAQQLASVQAPGGTGALRLAFDFFAQQLKGERIWIGTPCWSNYQNVAKAAGLATQFFEHTSQVEVFEQQLVDTKPNDALILQSGAHNPSGSVYSSEEWQQIAQVCRRKQLIPIIDNASQGLGRGVEEDSEAIRVISSICPNLIVATSFSKNFTLYHEQVGALTIKVECERYTRAVQEAMNGIIRSNYSSPSQFGASIVTEILGDDSLRMTWEKELMDVRSLLKQRKHALLTSINNDKAIPTHTVYGVFFQLPLALSDIRALRTRDAIYLLDNGRISLTGLTPRIIENVGTCIRHALLR</sequence>
<dbReference type="SUPFAM" id="SSF53383">
    <property type="entry name" value="PLP-dependent transferases"/>
    <property type="match status" value="1"/>
</dbReference>
<dbReference type="InterPro" id="IPR015421">
    <property type="entry name" value="PyrdxlP-dep_Trfase_major"/>
</dbReference>
<evidence type="ECO:0000256" key="2">
    <source>
        <dbReference type="ARBA" id="ARBA00007441"/>
    </source>
</evidence>
<evidence type="ECO:0000256" key="5">
    <source>
        <dbReference type="ARBA" id="ARBA00022679"/>
    </source>
</evidence>
<dbReference type="Gene3D" id="3.90.1150.10">
    <property type="entry name" value="Aspartate Aminotransferase, domain 1"/>
    <property type="match status" value="1"/>
</dbReference>
<name>A0AAU8BMW6_9VIBR</name>
<dbReference type="GO" id="GO:0030170">
    <property type="term" value="F:pyridoxal phosphate binding"/>
    <property type="evidence" value="ECO:0007669"/>
    <property type="project" value="InterPro"/>
</dbReference>
<dbReference type="AlphaFoldDB" id="A0AAU8BMW6"/>
<dbReference type="PANTHER" id="PTHR11879:SF22">
    <property type="entry name" value="ASPARTATE AMINOTRANSFERASE, MITOCHONDRIAL"/>
    <property type="match status" value="1"/>
</dbReference>
<dbReference type="CDD" id="cd00609">
    <property type="entry name" value="AAT_like"/>
    <property type="match status" value="1"/>
</dbReference>
<proteinExistence type="inferred from homology"/>
<dbReference type="GO" id="GO:0033585">
    <property type="term" value="P:L-phenylalanine biosynthetic process from chorismate via phenylpyruvate"/>
    <property type="evidence" value="ECO:0007669"/>
    <property type="project" value="TreeGrafter"/>
</dbReference>
<organism evidence="8">
    <name type="scientific">Vibrio chaetopteri</name>
    <dbReference type="NCBI Taxonomy" id="3016528"/>
    <lineage>
        <taxon>Bacteria</taxon>
        <taxon>Pseudomonadati</taxon>
        <taxon>Pseudomonadota</taxon>
        <taxon>Gammaproteobacteria</taxon>
        <taxon>Vibrionales</taxon>
        <taxon>Vibrionaceae</taxon>
        <taxon>Vibrio</taxon>
    </lineage>
</organism>
<comment type="subunit">
    <text evidence="3">Homodimer.</text>
</comment>
<dbReference type="InterPro" id="IPR004839">
    <property type="entry name" value="Aminotransferase_I/II_large"/>
</dbReference>
<dbReference type="InterPro" id="IPR000796">
    <property type="entry name" value="Asp_trans"/>
</dbReference>
<comment type="cofactor">
    <cofactor evidence="1">
        <name>pyridoxal 5'-phosphate</name>
        <dbReference type="ChEBI" id="CHEBI:597326"/>
    </cofactor>
</comment>
<dbReference type="InterPro" id="IPR015422">
    <property type="entry name" value="PyrdxlP-dep_Trfase_small"/>
</dbReference>
<dbReference type="EMBL" id="CP115921">
    <property type="protein sequence ID" value="XCD18050.1"/>
    <property type="molecule type" value="Genomic_DNA"/>
</dbReference>
<reference evidence="8" key="1">
    <citation type="submission" date="2023-01" db="EMBL/GenBank/DDBJ databases">
        <title>Vibrio sp. CB1-14 genome sequencing.</title>
        <authorList>
            <person name="Otstavnykh N."/>
            <person name="Isaeva M."/>
            <person name="Meleshko D."/>
        </authorList>
    </citation>
    <scope>NUCLEOTIDE SEQUENCE</scope>
    <source>
        <strain evidence="8">CB1-14</strain>
    </source>
</reference>
<evidence type="ECO:0000256" key="1">
    <source>
        <dbReference type="ARBA" id="ARBA00001933"/>
    </source>
</evidence>
<gene>
    <name evidence="8" type="ORF">PG915_22495</name>
</gene>
<evidence type="ECO:0000259" key="7">
    <source>
        <dbReference type="Pfam" id="PF00155"/>
    </source>
</evidence>